<accession>A0A0H4X9R7</accession>
<keyword evidence="3" id="KW-1185">Reference proteome</keyword>
<evidence type="ECO:0000313" key="2">
    <source>
        <dbReference type="EMBL" id="AKQ70335.1"/>
    </source>
</evidence>
<proteinExistence type="predicted"/>
<dbReference type="STRING" id="1297742.A176_007247"/>
<evidence type="ECO:0000259" key="1">
    <source>
        <dbReference type="Pfam" id="PF18145"/>
    </source>
</evidence>
<organism evidence="2 3">
    <name type="scientific">Pseudomyxococcus hansupus</name>
    <dbReference type="NCBI Taxonomy" id="1297742"/>
    <lineage>
        <taxon>Bacteria</taxon>
        <taxon>Pseudomonadati</taxon>
        <taxon>Myxococcota</taxon>
        <taxon>Myxococcia</taxon>
        <taxon>Myxococcales</taxon>
        <taxon>Cystobacterineae</taxon>
        <taxon>Myxococcaceae</taxon>
        <taxon>Pseudomyxococcus</taxon>
    </lineage>
</organism>
<dbReference type="AlphaFoldDB" id="A0A0H4X9R7"/>
<dbReference type="Proteomes" id="UP000009026">
    <property type="component" value="Chromosome"/>
</dbReference>
<dbReference type="EMBL" id="CP012109">
    <property type="protein sequence ID" value="AKQ70335.1"/>
    <property type="molecule type" value="Genomic_DNA"/>
</dbReference>
<dbReference type="KEGG" id="mym:A176_007247"/>
<feature type="domain" description="SMODS-associated and fused to various effectors" evidence="1">
    <location>
        <begin position="80"/>
        <end position="275"/>
    </location>
</feature>
<protein>
    <recommendedName>
        <fullName evidence="1">SMODS-associated and fused to various effectors domain-containing protein</fullName>
    </recommendedName>
</protein>
<dbReference type="NCBIfam" id="NF033611">
    <property type="entry name" value="SAVED"/>
    <property type="match status" value="1"/>
</dbReference>
<gene>
    <name evidence="2" type="ORF">A176_007247</name>
</gene>
<dbReference type="InterPro" id="IPR040836">
    <property type="entry name" value="SAVED"/>
</dbReference>
<dbReference type="Pfam" id="PF18145">
    <property type="entry name" value="SAVED"/>
    <property type="match status" value="1"/>
</dbReference>
<evidence type="ECO:0000313" key="3">
    <source>
        <dbReference type="Proteomes" id="UP000009026"/>
    </source>
</evidence>
<dbReference type="eggNOG" id="COG4995">
    <property type="taxonomic scope" value="Bacteria"/>
</dbReference>
<sequence length="609" mass="69460">MRSEDIPITPRTRALIVRYEQDRPVIEATARDTLIRYGLEGDRDVDSVVLHPHDPARAARSLPGQEWSESFDEHERFAAALLEREAELRIDHLPVHIFGCAPLALMLELASRLPRRPVCVYQQAQDGSWSLGYDRMIAPATEDFFQVEGLPSGRQGGRGHVLLVVEVTRAIRDNVRSKVSAWLPEASLLTTVCLRPVAGPSTTAVQNPGQVARAAVQFREVLDRLHELLDGAESVVLAIDAPGSFAAALGTVVNPTTQHPLTLLHFNADRQVYDRVHVIRARRVVAPRVPTADDKLAATQVLRAVQRVHTELVAWLKEPAQQPFVEHIDGQAYLRSEIEDDPAFERTPLFRHGAGKWKLDWELLLGLGALRERLQSQDDWKECLRLFLIHEAFHVRQGGLTSYSYRGIGRAGFVLEAADYDADAVGVEVALAWRKAKQGGTVKDVGQVKTLESIVWNSLEILRVFEPVRPVRELAERRLRRYLIWLFHACRFSVLAVRSPDAEVRDELERVTVELVGLPAFRDPHESYFQQRVRLSLEDSREEVMLAIYFRHRLVRMDNHRAWVEDLLQSLRDWEASSREELQDRVRLLFERLFERHPELLAARRTDAR</sequence>
<dbReference type="OrthoDB" id="5493684at2"/>
<dbReference type="PATRIC" id="fig|1297742.4.peg.7366"/>
<dbReference type="RefSeq" id="WP_002640000.1">
    <property type="nucleotide sequence ID" value="NZ_CP012109.1"/>
</dbReference>
<name>A0A0H4X9R7_9BACT</name>
<reference evidence="2 3" key="1">
    <citation type="journal article" date="2016" name="PLoS ONE">
        <title>Complete Genome Sequence and Comparative Genomics of a Novel Myxobacterium Myxococcus hansupus.</title>
        <authorList>
            <person name="Sharma G."/>
            <person name="Narwani T."/>
            <person name="Subramanian S."/>
        </authorList>
    </citation>
    <scope>NUCLEOTIDE SEQUENCE [LARGE SCALE GENOMIC DNA]</scope>
    <source>
        <strain evidence="3">mixupus</strain>
    </source>
</reference>